<comment type="caution">
    <text evidence="2">The sequence shown here is derived from an EMBL/GenBank/DDBJ whole genome shotgun (WGS) entry which is preliminary data.</text>
</comment>
<dbReference type="PANTHER" id="PTHR23131">
    <property type="entry name" value="ENDORIBONUCLEASE LACTB2"/>
    <property type="match status" value="1"/>
</dbReference>
<name>A0ABV8H007_9BACI</name>
<dbReference type="InterPro" id="IPR050662">
    <property type="entry name" value="Sec-metab_biosynth-thioest"/>
</dbReference>
<dbReference type="InterPro" id="IPR036866">
    <property type="entry name" value="RibonucZ/Hydroxyglut_hydro"/>
</dbReference>
<protein>
    <submittedName>
        <fullName evidence="2">MBL fold metallo-hydrolase</fullName>
    </submittedName>
</protein>
<dbReference type="InterPro" id="IPR001279">
    <property type="entry name" value="Metallo-B-lactamas"/>
</dbReference>
<accession>A0ABV8H007</accession>
<dbReference type="Pfam" id="PF00753">
    <property type="entry name" value="Lactamase_B"/>
    <property type="match status" value="1"/>
</dbReference>
<dbReference type="RefSeq" id="WP_379496854.1">
    <property type="nucleotide sequence ID" value="NZ_JBHSAO010000008.1"/>
</dbReference>
<dbReference type="Gene3D" id="3.60.15.10">
    <property type="entry name" value="Ribonuclease Z/Hydroxyacylglutathione hydrolase-like"/>
    <property type="match status" value="1"/>
</dbReference>
<evidence type="ECO:0000313" key="3">
    <source>
        <dbReference type="Proteomes" id="UP001595772"/>
    </source>
</evidence>
<dbReference type="Proteomes" id="UP001595772">
    <property type="component" value="Unassembled WGS sequence"/>
</dbReference>
<feature type="domain" description="Metallo-beta-lactamase" evidence="1">
    <location>
        <begin position="22"/>
        <end position="234"/>
    </location>
</feature>
<proteinExistence type="predicted"/>
<evidence type="ECO:0000259" key="1">
    <source>
        <dbReference type="SMART" id="SM00849"/>
    </source>
</evidence>
<gene>
    <name evidence="2" type="ORF">ACFOUV_11185</name>
</gene>
<dbReference type="SUPFAM" id="SSF56281">
    <property type="entry name" value="Metallo-hydrolase/oxidoreductase"/>
    <property type="match status" value="1"/>
</dbReference>
<dbReference type="SMART" id="SM00849">
    <property type="entry name" value="Lactamase_B"/>
    <property type="match status" value="1"/>
</dbReference>
<reference evidence="3" key="1">
    <citation type="journal article" date="2019" name="Int. J. Syst. Evol. Microbiol.">
        <title>The Global Catalogue of Microorganisms (GCM) 10K type strain sequencing project: providing services to taxonomists for standard genome sequencing and annotation.</title>
        <authorList>
            <consortium name="The Broad Institute Genomics Platform"/>
            <consortium name="The Broad Institute Genome Sequencing Center for Infectious Disease"/>
            <person name="Wu L."/>
            <person name="Ma J."/>
        </authorList>
    </citation>
    <scope>NUCLEOTIDE SEQUENCE [LARGE SCALE GENOMIC DNA]</scope>
    <source>
        <strain evidence="3">IBRC-M 10703</strain>
    </source>
</reference>
<dbReference type="PANTHER" id="PTHR23131:SF4">
    <property type="entry name" value="METALLO-BETA-LACTAMASE SUPERFAMILY POTEIN"/>
    <property type="match status" value="1"/>
</dbReference>
<dbReference type="EMBL" id="JBHSAO010000008">
    <property type="protein sequence ID" value="MFC4024358.1"/>
    <property type="molecule type" value="Genomic_DNA"/>
</dbReference>
<keyword evidence="3" id="KW-1185">Reference proteome</keyword>
<sequence length="321" mass="35953">MKEHESYEIIPVIVNVLSNLKTINFYLIKMENSLILIDAGLDNADCWTAFQNTLSENDFTIQDITEIVLTHNHGDHVGLVNRITAMHPIPVYAHEAAIPRLKRDHDFFGMRVAFFAEIYKQMGCGEAGHKQVEYLQQAMLKGSNSAIHTDISPIGSNHLGFKVIHVPGHAEDQIALYDEADQILLSGDLLIQHISSNALIEPNITGQRLPTLIQHKHSLEKIYALSVDLVFPGHGILIDEPNALIKTRLAGIERKAERLKSLIQGGITTGGELAKSYYKKLYSTQFLLVMSEVIGHLDYLEDVGQIKKEMLNGVWHYSVVD</sequence>
<evidence type="ECO:0000313" key="2">
    <source>
        <dbReference type="EMBL" id="MFC4024358.1"/>
    </source>
</evidence>
<organism evidence="2 3">
    <name type="scientific">Oceanobacillus longus</name>
    <dbReference type="NCBI Taxonomy" id="930120"/>
    <lineage>
        <taxon>Bacteria</taxon>
        <taxon>Bacillati</taxon>
        <taxon>Bacillota</taxon>
        <taxon>Bacilli</taxon>
        <taxon>Bacillales</taxon>
        <taxon>Bacillaceae</taxon>
        <taxon>Oceanobacillus</taxon>
    </lineage>
</organism>